<accession>A0A0G1SP00</accession>
<gene>
    <name evidence="3" type="ORF">UX60_C0017G0002</name>
</gene>
<dbReference type="AlphaFoldDB" id="A0A0G1SP00"/>
<dbReference type="SUPFAM" id="SSF50129">
    <property type="entry name" value="GroES-like"/>
    <property type="match status" value="1"/>
</dbReference>
<dbReference type="PANTHER" id="PTHR10772:SF63">
    <property type="entry name" value="20 KDA CHAPERONIN, CHLOROPLASTIC"/>
    <property type="match status" value="1"/>
</dbReference>
<sequence length="96" mass="10838">MKLEPGRGKLLIEPVVERKTKSGIIIPTTVDNRKNIQNGEVVATGKATWDDGKEMELDYKVGDVVYYEEYNVAKISIANSEYHLIDSKQVIAKEKK</sequence>
<evidence type="ECO:0000256" key="1">
    <source>
        <dbReference type="ARBA" id="ARBA00006975"/>
    </source>
</evidence>
<dbReference type="SMART" id="SM00883">
    <property type="entry name" value="Cpn10"/>
    <property type="match status" value="1"/>
</dbReference>
<name>A0A0G1SP00_9BACT</name>
<dbReference type="Gene3D" id="2.30.33.40">
    <property type="entry name" value="GroES chaperonin"/>
    <property type="match status" value="1"/>
</dbReference>
<dbReference type="InterPro" id="IPR020818">
    <property type="entry name" value="Chaperonin_GroES"/>
</dbReference>
<evidence type="ECO:0000256" key="2">
    <source>
        <dbReference type="ARBA" id="ARBA00023186"/>
    </source>
</evidence>
<dbReference type="Pfam" id="PF00166">
    <property type="entry name" value="Cpn10"/>
    <property type="match status" value="1"/>
</dbReference>
<organism evidence="3 4">
    <name type="scientific">Berkelbacteria bacterium GW2011_GWA2_46_7</name>
    <dbReference type="NCBI Taxonomy" id="1618335"/>
    <lineage>
        <taxon>Bacteria</taxon>
        <taxon>Candidatus Berkelbacteria</taxon>
    </lineage>
</organism>
<dbReference type="EMBL" id="LCMV01000017">
    <property type="protein sequence ID" value="KKU43768.1"/>
    <property type="molecule type" value="Genomic_DNA"/>
</dbReference>
<dbReference type="GO" id="GO:0005524">
    <property type="term" value="F:ATP binding"/>
    <property type="evidence" value="ECO:0007669"/>
    <property type="project" value="InterPro"/>
</dbReference>
<dbReference type="PANTHER" id="PTHR10772">
    <property type="entry name" value="10 KDA HEAT SHOCK PROTEIN"/>
    <property type="match status" value="1"/>
</dbReference>
<dbReference type="GO" id="GO:0044183">
    <property type="term" value="F:protein folding chaperone"/>
    <property type="evidence" value="ECO:0007669"/>
    <property type="project" value="InterPro"/>
</dbReference>
<dbReference type="InterPro" id="IPR037124">
    <property type="entry name" value="Chaperonin_GroES_sf"/>
</dbReference>
<dbReference type="GO" id="GO:0051082">
    <property type="term" value="F:unfolded protein binding"/>
    <property type="evidence" value="ECO:0007669"/>
    <property type="project" value="TreeGrafter"/>
</dbReference>
<dbReference type="GO" id="GO:0051087">
    <property type="term" value="F:protein-folding chaperone binding"/>
    <property type="evidence" value="ECO:0007669"/>
    <property type="project" value="TreeGrafter"/>
</dbReference>
<reference evidence="3 4" key="1">
    <citation type="journal article" date="2015" name="Nature">
        <title>rRNA introns, odd ribosomes, and small enigmatic genomes across a large radiation of phyla.</title>
        <authorList>
            <person name="Brown C.T."/>
            <person name="Hug L.A."/>
            <person name="Thomas B.C."/>
            <person name="Sharon I."/>
            <person name="Castelle C.J."/>
            <person name="Singh A."/>
            <person name="Wilkins M.J."/>
            <person name="Williams K.H."/>
            <person name="Banfield J.F."/>
        </authorList>
    </citation>
    <scope>NUCLEOTIDE SEQUENCE [LARGE SCALE GENOMIC DNA]</scope>
</reference>
<evidence type="ECO:0000313" key="4">
    <source>
        <dbReference type="Proteomes" id="UP000034487"/>
    </source>
</evidence>
<protein>
    <submittedName>
        <fullName evidence="3">10 kDa chaperonin</fullName>
    </submittedName>
</protein>
<dbReference type="GO" id="GO:0046872">
    <property type="term" value="F:metal ion binding"/>
    <property type="evidence" value="ECO:0007669"/>
    <property type="project" value="TreeGrafter"/>
</dbReference>
<dbReference type="InterPro" id="IPR011032">
    <property type="entry name" value="GroES-like_sf"/>
</dbReference>
<dbReference type="Proteomes" id="UP000034487">
    <property type="component" value="Unassembled WGS sequence"/>
</dbReference>
<evidence type="ECO:0000313" key="3">
    <source>
        <dbReference type="EMBL" id="KKU43768.1"/>
    </source>
</evidence>
<proteinExistence type="inferred from homology"/>
<dbReference type="CDD" id="cd00320">
    <property type="entry name" value="cpn10"/>
    <property type="match status" value="1"/>
</dbReference>
<comment type="similarity">
    <text evidence="1">Belongs to the GroES chaperonin family.</text>
</comment>
<keyword evidence="2" id="KW-0143">Chaperone</keyword>
<comment type="caution">
    <text evidence="3">The sequence shown here is derived from an EMBL/GenBank/DDBJ whole genome shotgun (WGS) entry which is preliminary data.</text>
</comment>